<dbReference type="EMBL" id="NPEV01000032">
    <property type="protein sequence ID" value="RAI26341.1"/>
    <property type="molecule type" value="Genomic_DNA"/>
</dbReference>
<keyword evidence="4" id="KW-0133">Cell shape</keyword>
<keyword evidence="5" id="KW-0573">Peptidoglycan synthesis</keyword>
<feature type="binding site" evidence="8">
    <location>
        <position position="184"/>
    </location>
    <ligand>
        <name>substrate</name>
    </ligand>
</feature>
<evidence type="ECO:0000256" key="10">
    <source>
        <dbReference type="SAM" id="MobiDB-lite"/>
    </source>
</evidence>
<keyword evidence="6" id="KW-0961">Cell wall biogenesis/degradation</keyword>
<evidence type="ECO:0000313" key="12">
    <source>
        <dbReference type="EMBL" id="RAI26341.1"/>
    </source>
</evidence>
<dbReference type="AlphaFoldDB" id="A0A327JJU8"/>
<dbReference type="GO" id="GO:0009252">
    <property type="term" value="P:peptidoglycan biosynthetic process"/>
    <property type="evidence" value="ECO:0007669"/>
    <property type="project" value="UniProtKB-KW"/>
</dbReference>
<organism evidence="12 13">
    <name type="scientific">Rhodobium orientis</name>
    <dbReference type="NCBI Taxonomy" id="34017"/>
    <lineage>
        <taxon>Bacteria</taxon>
        <taxon>Pseudomonadati</taxon>
        <taxon>Pseudomonadota</taxon>
        <taxon>Alphaproteobacteria</taxon>
        <taxon>Hyphomicrobiales</taxon>
        <taxon>Rhodobiaceae</taxon>
        <taxon>Rhodobium</taxon>
    </lineage>
</organism>
<dbReference type="Proteomes" id="UP000249299">
    <property type="component" value="Unassembled WGS sequence"/>
</dbReference>
<dbReference type="InterPro" id="IPR018044">
    <property type="entry name" value="Peptidase_S11"/>
</dbReference>
<evidence type="ECO:0000313" key="13">
    <source>
        <dbReference type="Proteomes" id="UP000249299"/>
    </source>
</evidence>
<keyword evidence="13" id="KW-1185">Reference proteome</keyword>
<evidence type="ECO:0000259" key="11">
    <source>
        <dbReference type="Pfam" id="PF00768"/>
    </source>
</evidence>
<dbReference type="Gene3D" id="3.40.710.10">
    <property type="entry name" value="DD-peptidase/beta-lactamase superfamily"/>
    <property type="match status" value="1"/>
</dbReference>
<dbReference type="Pfam" id="PF00768">
    <property type="entry name" value="Peptidase_S11"/>
    <property type="match status" value="1"/>
</dbReference>
<feature type="region of interest" description="Disordered" evidence="10">
    <location>
        <begin position="292"/>
        <end position="314"/>
    </location>
</feature>
<evidence type="ECO:0000256" key="7">
    <source>
        <dbReference type="PIRSR" id="PIRSR618044-1"/>
    </source>
</evidence>
<sequence>MDVGSGAVLDSMNPMRPWHPASLTKMMTAYVTFKALKLGFLRPSSPVYYSANARAEPPSKMGFRVGTVLTVDNALKMMLVKSANDVAVAIAESVSGSEAAFVAAMNREAGRLGMRSTHYTNPNGLPDRAQITNARDYAILARALHRDFPEYGHYFRVGAITFGKRTMKNYNILLHHYRGADGFKTGYICDSGLNLVASATRNGRRVVAVVLGARTGYQRAAIARKLLDRGFGKGGGFFSSGGTSVDAIRATRTWPALPPKGYCRGAKPKIADLLEQYDRYKTTEPRRDLFGAARPDRASMVSAPKAPKKKGKGKLTADEVLDRLVGPQQSYSVVKVYVGGADDSLPAKALEPIDGFQISHRGRSNVLPSPHPLRTPGIATGNSPALAIRPVTPPEDAAKAVSLFSRSGRITGRPEVLLPQKLVPPAFVDGKPLPRPNPRR</sequence>
<proteinExistence type="inferred from homology"/>
<evidence type="ECO:0000256" key="6">
    <source>
        <dbReference type="ARBA" id="ARBA00023316"/>
    </source>
</evidence>
<comment type="caution">
    <text evidence="12">The sequence shown here is derived from an EMBL/GenBank/DDBJ whole genome shotgun (WGS) entry which is preliminary data.</text>
</comment>
<feature type="active site" description="Acyl-ester intermediate" evidence="7">
    <location>
        <position position="22"/>
    </location>
</feature>
<gene>
    <name evidence="12" type="ORF">CH339_14510</name>
</gene>
<dbReference type="PANTHER" id="PTHR21581:SF6">
    <property type="entry name" value="TRAFFICKING PROTEIN PARTICLE COMPLEX SUBUNIT 12"/>
    <property type="match status" value="1"/>
</dbReference>
<dbReference type="GO" id="GO:0071555">
    <property type="term" value="P:cell wall organization"/>
    <property type="evidence" value="ECO:0007669"/>
    <property type="project" value="UniProtKB-KW"/>
</dbReference>
<protein>
    <recommendedName>
        <fullName evidence="11">Peptidase S11 D-alanyl-D-alanine carboxypeptidase A N-terminal domain-containing protein</fullName>
    </recommendedName>
</protein>
<feature type="active site" evidence="7">
    <location>
        <position position="82"/>
    </location>
</feature>
<feature type="active site" description="Proton acceptor" evidence="7">
    <location>
        <position position="25"/>
    </location>
</feature>
<dbReference type="SUPFAM" id="SSF56601">
    <property type="entry name" value="beta-lactamase/transpeptidase-like"/>
    <property type="match status" value="1"/>
</dbReference>
<keyword evidence="2" id="KW-0732">Signal</keyword>
<dbReference type="PANTHER" id="PTHR21581">
    <property type="entry name" value="D-ALANYL-D-ALANINE CARBOXYPEPTIDASE"/>
    <property type="match status" value="1"/>
</dbReference>
<evidence type="ECO:0000256" key="9">
    <source>
        <dbReference type="RuleBase" id="RU004016"/>
    </source>
</evidence>
<dbReference type="GO" id="GO:0008360">
    <property type="term" value="P:regulation of cell shape"/>
    <property type="evidence" value="ECO:0007669"/>
    <property type="project" value="UniProtKB-KW"/>
</dbReference>
<evidence type="ECO:0000256" key="3">
    <source>
        <dbReference type="ARBA" id="ARBA00022801"/>
    </source>
</evidence>
<evidence type="ECO:0000256" key="5">
    <source>
        <dbReference type="ARBA" id="ARBA00022984"/>
    </source>
</evidence>
<evidence type="ECO:0000256" key="2">
    <source>
        <dbReference type="ARBA" id="ARBA00022729"/>
    </source>
</evidence>
<reference evidence="12 13" key="1">
    <citation type="submission" date="2017-07" db="EMBL/GenBank/DDBJ databases">
        <title>Draft Genome Sequences of Select Purple Nonsulfur Bacteria.</title>
        <authorList>
            <person name="Lasarre B."/>
            <person name="Mckinlay J.B."/>
        </authorList>
    </citation>
    <scope>NUCLEOTIDE SEQUENCE [LARGE SCALE GENOMIC DNA]</scope>
    <source>
        <strain evidence="12 13">DSM 11290</strain>
    </source>
</reference>
<accession>A0A327JJU8</accession>
<feature type="domain" description="Peptidase S11 D-alanyl-D-alanine carboxypeptidase A N-terminal" evidence="11">
    <location>
        <begin position="1"/>
        <end position="215"/>
    </location>
</feature>
<evidence type="ECO:0000256" key="8">
    <source>
        <dbReference type="PIRSR" id="PIRSR618044-2"/>
    </source>
</evidence>
<dbReference type="InterPro" id="IPR012338">
    <property type="entry name" value="Beta-lactam/transpept-like"/>
</dbReference>
<dbReference type="GO" id="GO:0006508">
    <property type="term" value="P:proteolysis"/>
    <property type="evidence" value="ECO:0007669"/>
    <property type="project" value="InterPro"/>
</dbReference>
<comment type="similarity">
    <text evidence="1 9">Belongs to the peptidase S11 family.</text>
</comment>
<evidence type="ECO:0000256" key="4">
    <source>
        <dbReference type="ARBA" id="ARBA00022960"/>
    </source>
</evidence>
<evidence type="ECO:0000256" key="1">
    <source>
        <dbReference type="ARBA" id="ARBA00007164"/>
    </source>
</evidence>
<dbReference type="OrthoDB" id="5291989at2"/>
<feature type="region of interest" description="Disordered" evidence="10">
    <location>
        <begin position="361"/>
        <end position="381"/>
    </location>
</feature>
<keyword evidence="3" id="KW-0378">Hydrolase</keyword>
<dbReference type="InterPro" id="IPR001967">
    <property type="entry name" value="Peptidase_S11_N"/>
</dbReference>
<name>A0A327JJU8_9HYPH</name>
<dbReference type="PRINTS" id="PR00725">
    <property type="entry name" value="DADACBPTASE1"/>
</dbReference>
<dbReference type="GO" id="GO:0009002">
    <property type="term" value="F:serine-type D-Ala-D-Ala carboxypeptidase activity"/>
    <property type="evidence" value="ECO:0007669"/>
    <property type="project" value="InterPro"/>
</dbReference>